<evidence type="ECO:0000313" key="4">
    <source>
        <dbReference type="Proteomes" id="UP000429595"/>
    </source>
</evidence>
<organism evidence="3 4">
    <name type="scientific">Bacillus aerolatus</name>
    <dbReference type="NCBI Taxonomy" id="2653354"/>
    <lineage>
        <taxon>Bacteria</taxon>
        <taxon>Bacillati</taxon>
        <taxon>Bacillota</taxon>
        <taxon>Bacilli</taxon>
        <taxon>Bacillales</taxon>
        <taxon>Bacillaceae</taxon>
        <taxon>Bacillus</taxon>
    </lineage>
</organism>
<dbReference type="InterPro" id="IPR036513">
    <property type="entry name" value="STAS_dom_sf"/>
</dbReference>
<keyword evidence="1" id="KW-0597">Phosphoprotein</keyword>
<dbReference type="PROSITE" id="PS50801">
    <property type="entry name" value="STAS"/>
    <property type="match status" value="1"/>
</dbReference>
<dbReference type="EMBL" id="WEIO01000008">
    <property type="protein sequence ID" value="KAB7705530.1"/>
    <property type="molecule type" value="Genomic_DNA"/>
</dbReference>
<dbReference type="Gene3D" id="3.30.750.24">
    <property type="entry name" value="STAS domain"/>
    <property type="match status" value="1"/>
</dbReference>
<accession>A0A6I1FDH4</accession>
<dbReference type="CDD" id="cd07041">
    <property type="entry name" value="STAS_RsbR_RsbS_like"/>
    <property type="match status" value="1"/>
</dbReference>
<sequence length="276" mass="31606">MRKINEKLYDYILENKESLTNEWLSTRSKADGTTYSKNSTPDVERQLREENGAFIEAITNVFIEEKEQCIEQWAIRVAEERAKKDVPMHEIIAQFRVFRSIYWRFVRKFIEEAGEEVTVHDVLRWSESLNSTFDYIIEAFTENHQKIMQKLLACQQEMITELSSPVIPIKKGIGVLPVVGDIDTYRAKVILESSLEQCLEKGVQTLFIDLSAVPIVDTMVAHQLFQLLSSLKLIGVASVLSGIRPEVAQTATQLGIDFSDVTIQSTLLRALEEYEK</sequence>
<name>A0A6I1FDH4_9BACI</name>
<evidence type="ECO:0000313" key="3">
    <source>
        <dbReference type="EMBL" id="KAB7705530.1"/>
    </source>
</evidence>
<evidence type="ECO:0000256" key="1">
    <source>
        <dbReference type="ARBA" id="ARBA00022553"/>
    </source>
</evidence>
<keyword evidence="4" id="KW-1185">Reference proteome</keyword>
<dbReference type="SUPFAM" id="SSF52091">
    <property type="entry name" value="SpoIIaa-like"/>
    <property type="match status" value="1"/>
</dbReference>
<dbReference type="AlphaFoldDB" id="A0A6I1FDH4"/>
<dbReference type="RefSeq" id="WP_152152781.1">
    <property type="nucleotide sequence ID" value="NZ_WEIO01000008.1"/>
</dbReference>
<dbReference type="Proteomes" id="UP000429595">
    <property type="component" value="Unassembled WGS sequence"/>
</dbReference>
<dbReference type="InterPro" id="IPR025751">
    <property type="entry name" value="RsbRD_N_dom"/>
</dbReference>
<dbReference type="Pfam" id="PF01740">
    <property type="entry name" value="STAS"/>
    <property type="match status" value="1"/>
</dbReference>
<reference evidence="3 4" key="1">
    <citation type="submission" date="2019-10" db="EMBL/GenBank/DDBJ databases">
        <title>Bacillus aerolatum sp. nov., isolated from bioaerosol of sport playgrounds.</title>
        <authorList>
            <person name="Chen P."/>
            <person name="Zhang G."/>
        </authorList>
    </citation>
    <scope>NUCLEOTIDE SEQUENCE [LARGE SCALE GENOMIC DNA]</scope>
    <source>
        <strain evidence="3 4">CX253</strain>
    </source>
</reference>
<dbReference type="InterPro" id="IPR002645">
    <property type="entry name" value="STAS_dom"/>
</dbReference>
<gene>
    <name evidence="3" type="ORF">F9802_13390</name>
</gene>
<dbReference type="InterPro" id="IPR051932">
    <property type="entry name" value="Bact_StressResp_Reg"/>
</dbReference>
<dbReference type="PANTHER" id="PTHR33745:SF3">
    <property type="entry name" value="RSBT CO-ANTAGONIST PROTEIN RSBRC"/>
    <property type="match status" value="1"/>
</dbReference>
<protein>
    <submittedName>
        <fullName evidence="3">STAS domain-containing protein</fullName>
    </submittedName>
</protein>
<comment type="caution">
    <text evidence="3">The sequence shown here is derived from an EMBL/GenBank/DDBJ whole genome shotgun (WGS) entry which is preliminary data.</text>
</comment>
<feature type="domain" description="STAS" evidence="2">
    <location>
        <begin position="163"/>
        <end position="274"/>
    </location>
</feature>
<evidence type="ECO:0000259" key="2">
    <source>
        <dbReference type="PROSITE" id="PS50801"/>
    </source>
</evidence>
<dbReference type="Gene3D" id="1.10.490.70">
    <property type="entry name" value="Histidine kinase N-terminal domain"/>
    <property type="match status" value="1"/>
</dbReference>
<proteinExistence type="predicted"/>
<dbReference type="PANTHER" id="PTHR33745">
    <property type="entry name" value="RSBT ANTAGONIST PROTEIN RSBS-RELATED"/>
    <property type="match status" value="1"/>
</dbReference>
<dbReference type="Pfam" id="PF14361">
    <property type="entry name" value="RsbRD_N"/>
    <property type="match status" value="1"/>
</dbReference>